<keyword evidence="1" id="KW-0175">Coiled coil</keyword>
<organism evidence="2 3">
    <name type="scientific">Aristolochia fimbriata</name>
    <name type="common">White veined hardy Dutchman's pipe vine</name>
    <dbReference type="NCBI Taxonomy" id="158543"/>
    <lineage>
        <taxon>Eukaryota</taxon>
        <taxon>Viridiplantae</taxon>
        <taxon>Streptophyta</taxon>
        <taxon>Embryophyta</taxon>
        <taxon>Tracheophyta</taxon>
        <taxon>Spermatophyta</taxon>
        <taxon>Magnoliopsida</taxon>
        <taxon>Magnoliidae</taxon>
        <taxon>Piperales</taxon>
        <taxon>Aristolochiaceae</taxon>
        <taxon>Aristolochia</taxon>
    </lineage>
</organism>
<accession>A0AAV7EL95</accession>
<dbReference type="AlphaFoldDB" id="A0AAV7EL95"/>
<evidence type="ECO:0000313" key="3">
    <source>
        <dbReference type="Proteomes" id="UP000825729"/>
    </source>
</evidence>
<evidence type="ECO:0000256" key="1">
    <source>
        <dbReference type="SAM" id="Coils"/>
    </source>
</evidence>
<gene>
    <name evidence="2" type="ORF">H6P81_009567</name>
</gene>
<proteinExistence type="predicted"/>
<reference evidence="2 3" key="1">
    <citation type="submission" date="2021-07" db="EMBL/GenBank/DDBJ databases">
        <title>The Aristolochia fimbriata genome: insights into angiosperm evolution, floral development and chemical biosynthesis.</title>
        <authorList>
            <person name="Jiao Y."/>
        </authorList>
    </citation>
    <scope>NUCLEOTIDE SEQUENCE [LARGE SCALE GENOMIC DNA]</scope>
    <source>
        <strain evidence="2">IBCAS-2021</strain>
        <tissue evidence="2">Leaf</tissue>
    </source>
</reference>
<sequence length="296" mass="34200">MTAQHKPPYLQRLRFAADPTNSDCGVCQPPAGRGFPVGWESCRLFTLKQPIQIPNRISWREFGSPNSKPMEFLTLSKFKLQLQALIGEIRDLREREGQARDDLQLSIQKQKQSDAVFGETLQTMREDLALCNESREKLEIEVKCLQQENTMLEMKQKELKEIINSLLQSRETFVQGYEDSTCELKCCIEKRDKRLILLSRELQAHLKLFDSIQIEAFSVKQIVEKVECLVNEKEQVGMFKATLFSFHCKGVIFLINKGENAIFKKSVAELKRKMDGISTLEKETKGMFKFFKGFDT</sequence>
<comment type="caution">
    <text evidence="2">The sequence shown here is derived from an EMBL/GenBank/DDBJ whole genome shotgun (WGS) entry which is preliminary data.</text>
</comment>
<evidence type="ECO:0000313" key="2">
    <source>
        <dbReference type="EMBL" id="KAG9449602.1"/>
    </source>
</evidence>
<keyword evidence="3" id="KW-1185">Reference proteome</keyword>
<feature type="coiled-coil region" evidence="1">
    <location>
        <begin position="75"/>
        <end position="165"/>
    </location>
</feature>
<name>A0AAV7EL95_ARIFI</name>
<dbReference type="Proteomes" id="UP000825729">
    <property type="component" value="Unassembled WGS sequence"/>
</dbReference>
<dbReference type="EMBL" id="JAINDJ010000004">
    <property type="protein sequence ID" value="KAG9449602.1"/>
    <property type="molecule type" value="Genomic_DNA"/>
</dbReference>
<protein>
    <submittedName>
        <fullName evidence="2">Uncharacterized protein</fullName>
    </submittedName>
</protein>